<feature type="transmembrane region" description="Helical" evidence="12">
    <location>
        <begin position="52"/>
        <end position="70"/>
    </location>
</feature>
<evidence type="ECO:0000313" key="15">
    <source>
        <dbReference type="Proteomes" id="UP000268162"/>
    </source>
</evidence>
<dbReference type="EC" id="2.1.1.17" evidence="12"/>
<sequence>VFQVPQTHDFITALFSVGRGKTTFDYVTLAVMGFQISLLFILPTYIKRPLFIALFLFWRGLYNGGLGYLLKQQSDRRQLVKWAQRRGWFHPQTGGAYYTALKHELSAKMGPDYDFDRVPLEFNTWLLFRQLVDLILINDFVTYLCFALSYFTIPEPTSTTFIQDLLRYAGGTFLLLFNLWVKVDAHRVIKDFAWYWGDFFFLIDQSLTFDGVFEMAPHPMYSVGYIGYYGAALIAGSLTVFYIGLLAHACQFAFLSMVENPHIDKTYNNTPAALPTIIPNGPEFSPTSANNYSPQQWRRQFFSVKDIYNTYFRRDMVVFKNIDFFRASDILVVLVVAQAVALSLFTNLAGTIVTTLQALFWVLFRIHFLGWILYRQSQDKLWTRHFIKFGGTIADSFANWKVLFNLGQVMNYVSYGLLTIQYYHWSAEWTFDTYTHLLLRHTFGLLLILLHVWTALSVYDVLGDFGWFYGDFFIDEYPSTLYYTGIYRFLNNPEKIMGHAAFWGLSLLAGSWTMFAVTLFMQISNFWFLKYVESPHMHQLYGDKVRQEAGVTKSVRHVQLIPAKVRDILHLDDLSTSAPSSAPTDSEDGPTATTSSHSQSSGLAHEWFADRVISHVRETLEHVVEETTDLVNGLILTRAKPLLRDMVDDTRSLVNHSKARIAATKSARHLARLRANLGARNSASSSSSNSASPLVYALGEPIHVNWQAPLDHSPRDWIGIYKVTSNPSDRVSSSSSKGRYHYVVPSPYLVTKTLQGHPQTVYRGTVTFSGRTLPWEIGTYEIRYHCDNSHTVLTLTQPFEIAVDRIPLTEAMLEDPRLVAEAMFPLLQRSDLYHLESIEDPFYQISDEQAQAIVYGIKLMFGIEFSPTVLSLDWNAERLGQRIVAAHKALVPFSSPKIQSE</sequence>
<keyword evidence="11 12" id="KW-1208">Phospholipid metabolism</keyword>
<dbReference type="Gene3D" id="2.60.40.2840">
    <property type="match status" value="1"/>
</dbReference>
<evidence type="ECO:0000256" key="7">
    <source>
        <dbReference type="ARBA" id="ARBA00022989"/>
    </source>
</evidence>
<feature type="transmembrane region" description="Helical" evidence="12">
    <location>
        <begin position="330"/>
        <end position="352"/>
    </location>
</feature>
<dbReference type="Proteomes" id="UP000268162">
    <property type="component" value="Unassembled WGS sequence"/>
</dbReference>
<dbReference type="PIRSF" id="PIRSF000383">
    <property type="entry name" value="PEAMT"/>
    <property type="match status" value="1"/>
</dbReference>
<dbReference type="GO" id="GO:0032259">
    <property type="term" value="P:methylation"/>
    <property type="evidence" value="ECO:0007669"/>
    <property type="project" value="UniProtKB-KW"/>
</dbReference>
<feature type="region of interest" description="Disordered" evidence="13">
    <location>
        <begin position="576"/>
        <end position="602"/>
    </location>
</feature>
<dbReference type="EMBL" id="ML002232">
    <property type="protein sequence ID" value="RKP39970.1"/>
    <property type="molecule type" value="Genomic_DNA"/>
</dbReference>
<keyword evidence="5 12" id="KW-0949">S-adenosyl-L-methionine</keyword>
<keyword evidence="15" id="KW-1185">Reference proteome</keyword>
<dbReference type="UniPathway" id="UPA00753"/>
<accession>A0A4Q0A3Y2</accession>
<feature type="transmembrane region" description="Helical" evidence="12">
    <location>
        <begin position="26"/>
        <end position="46"/>
    </location>
</feature>
<evidence type="ECO:0000256" key="2">
    <source>
        <dbReference type="ARBA" id="ARBA00022516"/>
    </source>
</evidence>
<keyword evidence="7 12" id="KW-1133">Transmembrane helix</keyword>
<gene>
    <name evidence="14" type="ORF">BJ085DRAFT_24540</name>
</gene>
<evidence type="ECO:0000256" key="4">
    <source>
        <dbReference type="ARBA" id="ARBA00022679"/>
    </source>
</evidence>
<comment type="catalytic activity">
    <reaction evidence="12">
        <text>a 1,2-diacyl-sn-glycero-3-phosphoethanolamine + S-adenosyl-L-methionine = a 1,2-diacyl-sn-glycero-3-phospho-N-methylethanolamine + S-adenosyl-L-homocysteine + H(+)</text>
        <dbReference type="Rhea" id="RHEA:11164"/>
        <dbReference type="ChEBI" id="CHEBI:15378"/>
        <dbReference type="ChEBI" id="CHEBI:57856"/>
        <dbReference type="ChEBI" id="CHEBI:59789"/>
        <dbReference type="ChEBI" id="CHEBI:64573"/>
        <dbReference type="ChEBI" id="CHEBI:64612"/>
        <dbReference type="EC" id="2.1.1.17"/>
    </reaction>
</comment>
<dbReference type="PANTHER" id="PTHR32138">
    <property type="entry name" value="PHOSPHATIDYLETHANOLAMINE N-METHYLTRANSFERASE"/>
    <property type="match status" value="1"/>
</dbReference>
<evidence type="ECO:0000256" key="12">
    <source>
        <dbReference type="RuleBase" id="RU361122"/>
    </source>
</evidence>
<comment type="function">
    <text evidence="12">Catalyzes the first step of the methylation pathway of phosphatidylcholine biosynthesis, the SAM-dependent methylation of phosphatidylethanolamine (PE) to phosphatidylmonomethylethanolamine (PMME).</text>
</comment>
<dbReference type="Pfam" id="PF04191">
    <property type="entry name" value="PEMT"/>
    <property type="match status" value="2"/>
</dbReference>
<keyword evidence="9 12" id="KW-0472">Membrane</keyword>
<dbReference type="InterPro" id="IPR016219">
    <property type="entry name" value="Phosphatid-EA_MeTrfase_fun"/>
</dbReference>
<dbReference type="PANTHER" id="PTHR32138:SF0">
    <property type="entry name" value="PHOSPHATIDYLETHANOLAMINE N-METHYLTRANSFERASE"/>
    <property type="match status" value="1"/>
</dbReference>
<dbReference type="GO" id="GO:0006656">
    <property type="term" value="P:phosphatidylcholine biosynthetic process"/>
    <property type="evidence" value="ECO:0007669"/>
    <property type="project" value="UniProtKB-UniRule"/>
</dbReference>
<keyword evidence="3 12" id="KW-0489">Methyltransferase</keyword>
<dbReference type="InterPro" id="IPR007318">
    <property type="entry name" value="Phopholipid_MeTrfase"/>
</dbReference>
<evidence type="ECO:0000256" key="11">
    <source>
        <dbReference type="ARBA" id="ARBA00023264"/>
    </source>
</evidence>
<feature type="transmembrane region" description="Helical" evidence="12">
    <location>
        <begin position="443"/>
        <end position="462"/>
    </location>
</feature>
<keyword evidence="2 12" id="KW-0444">Lipid biosynthesis</keyword>
<organism evidence="14 15">
    <name type="scientific">Dimargaris cristalligena</name>
    <dbReference type="NCBI Taxonomy" id="215637"/>
    <lineage>
        <taxon>Eukaryota</taxon>
        <taxon>Fungi</taxon>
        <taxon>Fungi incertae sedis</taxon>
        <taxon>Zoopagomycota</taxon>
        <taxon>Kickxellomycotina</taxon>
        <taxon>Dimargaritomycetes</taxon>
        <taxon>Dimargaritales</taxon>
        <taxon>Dimargaritaceae</taxon>
        <taxon>Dimargaris</taxon>
    </lineage>
</organism>
<keyword evidence="12" id="KW-0256">Endoplasmic reticulum</keyword>
<evidence type="ECO:0000256" key="5">
    <source>
        <dbReference type="ARBA" id="ARBA00022691"/>
    </source>
</evidence>
<keyword evidence="10 12" id="KW-0594">Phospholipid biosynthesis</keyword>
<name>A0A4Q0A3Y2_9FUNG</name>
<evidence type="ECO:0000256" key="9">
    <source>
        <dbReference type="ARBA" id="ARBA00023136"/>
    </source>
</evidence>
<reference evidence="15" key="1">
    <citation type="journal article" date="2018" name="Nat. Microbiol.">
        <title>Leveraging single-cell genomics to expand the fungal tree of life.</title>
        <authorList>
            <person name="Ahrendt S.R."/>
            <person name="Quandt C.A."/>
            <person name="Ciobanu D."/>
            <person name="Clum A."/>
            <person name="Salamov A."/>
            <person name="Andreopoulos B."/>
            <person name="Cheng J.F."/>
            <person name="Woyke T."/>
            <person name="Pelin A."/>
            <person name="Henrissat B."/>
            <person name="Reynolds N.K."/>
            <person name="Benny G.L."/>
            <person name="Smith M.E."/>
            <person name="James T.Y."/>
            <person name="Grigoriev I.V."/>
        </authorList>
    </citation>
    <scope>NUCLEOTIDE SEQUENCE [LARGE SCALE GENOMIC DNA]</scope>
    <source>
        <strain evidence="15">RSA 468</strain>
    </source>
</reference>
<dbReference type="GO" id="GO:0005789">
    <property type="term" value="C:endoplasmic reticulum membrane"/>
    <property type="evidence" value="ECO:0007669"/>
    <property type="project" value="UniProtKB-SubCell"/>
</dbReference>
<evidence type="ECO:0000256" key="1">
    <source>
        <dbReference type="ARBA" id="ARBA00004127"/>
    </source>
</evidence>
<evidence type="ECO:0000256" key="6">
    <source>
        <dbReference type="ARBA" id="ARBA00022692"/>
    </source>
</evidence>
<dbReference type="STRING" id="215637.A0A4Q0A3Y2"/>
<evidence type="ECO:0000256" key="8">
    <source>
        <dbReference type="ARBA" id="ARBA00023098"/>
    </source>
</evidence>
<evidence type="ECO:0000256" key="13">
    <source>
        <dbReference type="SAM" id="MobiDB-lite"/>
    </source>
</evidence>
<comment type="subcellular location">
    <subcellularLocation>
        <location evidence="1">Endomembrane system</location>
        <topology evidence="1">Multi-pass membrane protein</topology>
    </subcellularLocation>
    <subcellularLocation>
        <location evidence="12">Endoplasmic reticulum membrane</location>
        <topology evidence="12">Multi-pass membrane protein</topology>
    </subcellularLocation>
</comment>
<feature type="transmembrane region" description="Helical" evidence="12">
    <location>
        <begin position="193"/>
        <end position="213"/>
    </location>
</feature>
<evidence type="ECO:0000313" key="14">
    <source>
        <dbReference type="EMBL" id="RKP39970.1"/>
    </source>
</evidence>
<keyword evidence="4 12" id="KW-0808">Transferase</keyword>
<comment type="caution">
    <text evidence="12">Lacks conserved residue(s) required for the propagation of feature annotation.</text>
</comment>
<feature type="transmembrane region" description="Helical" evidence="12">
    <location>
        <begin position="131"/>
        <end position="153"/>
    </location>
</feature>
<keyword evidence="6 12" id="KW-0812">Transmembrane</keyword>
<dbReference type="AlphaFoldDB" id="A0A4Q0A3Y2"/>
<feature type="transmembrane region" description="Helical" evidence="12">
    <location>
        <begin position="500"/>
        <end position="521"/>
    </location>
</feature>
<proteinExistence type="inferred from homology"/>
<evidence type="ECO:0000256" key="10">
    <source>
        <dbReference type="ARBA" id="ARBA00023209"/>
    </source>
</evidence>
<keyword evidence="8 12" id="KW-0443">Lipid metabolism</keyword>
<feature type="compositionally biased region" description="Polar residues" evidence="13">
    <location>
        <begin position="591"/>
        <end position="602"/>
    </location>
</feature>
<comment type="pathway">
    <text evidence="12">Phospholipid metabolism; phosphatidylcholine biosynthesis.</text>
</comment>
<feature type="transmembrane region" description="Helical" evidence="12">
    <location>
        <begin position="225"/>
        <end position="247"/>
    </location>
</feature>
<feature type="transmembrane region" description="Helical" evidence="12">
    <location>
        <begin position="358"/>
        <end position="374"/>
    </location>
</feature>
<feature type="non-terminal residue" evidence="14">
    <location>
        <position position="1"/>
    </location>
</feature>
<dbReference type="PROSITE" id="PS51598">
    <property type="entry name" value="SAM_CHO2"/>
    <property type="match status" value="1"/>
</dbReference>
<protein>
    <recommendedName>
        <fullName evidence="12">Phosphatidylethanolamine N-methyltransferase</fullName>
        <shortName evidence="12">PEAMT</shortName>
        <ecNumber evidence="12">2.1.1.17</ecNumber>
    </recommendedName>
</protein>
<evidence type="ECO:0000256" key="3">
    <source>
        <dbReference type="ARBA" id="ARBA00022603"/>
    </source>
</evidence>
<dbReference type="GO" id="GO:0004608">
    <property type="term" value="F:phosphatidylethanolamine N-methyltransferase activity"/>
    <property type="evidence" value="ECO:0007669"/>
    <property type="project" value="UniProtKB-UniRule"/>
</dbReference>
<feature type="transmembrane region" description="Helical" evidence="12">
    <location>
        <begin position="165"/>
        <end position="181"/>
    </location>
</feature>
<comment type="similarity">
    <text evidence="12">Belongs to the class VI-like SAM-binding methyltransferase superfamily. CHO2 family.</text>
</comment>